<dbReference type="InterPro" id="IPR050863">
    <property type="entry name" value="CenT-Element_Derived"/>
</dbReference>
<reference evidence="3" key="2">
    <citation type="submission" date="2015-01" db="EMBL/GenBank/DDBJ databases">
        <title>Evolutionary Origins and Diversification of the Mycorrhizal Mutualists.</title>
        <authorList>
            <consortium name="DOE Joint Genome Institute"/>
            <consortium name="Mycorrhizal Genomics Consortium"/>
            <person name="Kohler A."/>
            <person name="Kuo A."/>
            <person name="Nagy L.G."/>
            <person name="Floudas D."/>
            <person name="Copeland A."/>
            <person name="Barry K.W."/>
            <person name="Cichocki N."/>
            <person name="Veneault-Fourrey C."/>
            <person name="LaButti K."/>
            <person name="Lindquist E.A."/>
            <person name="Lipzen A."/>
            <person name="Lundell T."/>
            <person name="Morin E."/>
            <person name="Murat C."/>
            <person name="Riley R."/>
            <person name="Ohm R."/>
            <person name="Sun H."/>
            <person name="Tunlid A."/>
            <person name="Henrissat B."/>
            <person name="Grigoriev I.V."/>
            <person name="Hibbett D.S."/>
            <person name="Martin F."/>
        </authorList>
    </citation>
    <scope>NUCLEOTIDE SEQUENCE [LARGE SCALE GENOMIC DNA]</scope>
    <source>
        <strain evidence="3">Marx 270</strain>
    </source>
</reference>
<protein>
    <recommendedName>
        <fullName evidence="1">DDE-1 domain-containing protein</fullName>
    </recommendedName>
</protein>
<dbReference type="AlphaFoldDB" id="A0A0C3KD80"/>
<evidence type="ECO:0000313" key="3">
    <source>
        <dbReference type="Proteomes" id="UP000054217"/>
    </source>
</evidence>
<dbReference type="GO" id="GO:0003677">
    <property type="term" value="F:DNA binding"/>
    <property type="evidence" value="ECO:0007669"/>
    <property type="project" value="TreeGrafter"/>
</dbReference>
<evidence type="ECO:0000259" key="1">
    <source>
        <dbReference type="Pfam" id="PF03184"/>
    </source>
</evidence>
<feature type="domain" description="DDE-1" evidence="1">
    <location>
        <begin position="15"/>
        <end position="181"/>
    </location>
</feature>
<dbReference type="EMBL" id="KN831959">
    <property type="protein sequence ID" value="KIO07587.1"/>
    <property type="molecule type" value="Genomic_DNA"/>
</dbReference>
<proteinExistence type="predicted"/>
<dbReference type="Proteomes" id="UP000054217">
    <property type="component" value="Unassembled WGS sequence"/>
</dbReference>
<keyword evidence="3" id="KW-1185">Reference proteome</keyword>
<dbReference type="PANTHER" id="PTHR19303:SF74">
    <property type="entry name" value="POGO TRANSPOSABLE ELEMENT WITH KRAB DOMAIN"/>
    <property type="match status" value="1"/>
</dbReference>
<organism evidence="2 3">
    <name type="scientific">Pisolithus tinctorius Marx 270</name>
    <dbReference type="NCBI Taxonomy" id="870435"/>
    <lineage>
        <taxon>Eukaryota</taxon>
        <taxon>Fungi</taxon>
        <taxon>Dikarya</taxon>
        <taxon>Basidiomycota</taxon>
        <taxon>Agaricomycotina</taxon>
        <taxon>Agaricomycetes</taxon>
        <taxon>Agaricomycetidae</taxon>
        <taxon>Boletales</taxon>
        <taxon>Sclerodermatineae</taxon>
        <taxon>Pisolithaceae</taxon>
        <taxon>Pisolithus</taxon>
    </lineage>
</organism>
<dbReference type="Pfam" id="PF03184">
    <property type="entry name" value="DDE_1"/>
    <property type="match status" value="1"/>
</dbReference>
<dbReference type="InParanoid" id="A0A0C3KD80"/>
<evidence type="ECO:0000313" key="2">
    <source>
        <dbReference type="EMBL" id="KIO07587.1"/>
    </source>
</evidence>
<dbReference type="InterPro" id="IPR004875">
    <property type="entry name" value="DDE_SF_endonuclease_dom"/>
</dbReference>
<dbReference type="PANTHER" id="PTHR19303">
    <property type="entry name" value="TRANSPOSON"/>
    <property type="match status" value="1"/>
</dbReference>
<dbReference type="HOGENOM" id="CLU_013929_2_2_1"/>
<reference evidence="2 3" key="1">
    <citation type="submission" date="2014-04" db="EMBL/GenBank/DDBJ databases">
        <authorList>
            <consortium name="DOE Joint Genome Institute"/>
            <person name="Kuo A."/>
            <person name="Kohler A."/>
            <person name="Costa M.D."/>
            <person name="Nagy L.G."/>
            <person name="Floudas D."/>
            <person name="Copeland A."/>
            <person name="Barry K.W."/>
            <person name="Cichocki N."/>
            <person name="Veneault-Fourrey C."/>
            <person name="LaButti K."/>
            <person name="Lindquist E.A."/>
            <person name="Lipzen A."/>
            <person name="Lundell T."/>
            <person name="Morin E."/>
            <person name="Murat C."/>
            <person name="Sun H."/>
            <person name="Tunlid A."/>
            <person name="Henrissat B."/>
            <person name="Grigoriev I.V."/>
            <person name="Hibbett D.S."/>
            <person name="Martin F."/>
            <person name="Nordberg H.P."/>
            <person name="Cantor M.N."/>
            <person name="Hua S.X."/>
        </authorList>
    </citation>
    <scope>NUCLEOTIDE SEQUENCE [LARGE SCALE GENOMIC DNA]</scope>
    <source>
        <strain evidence="2 3">Marx 270</strain>
    </source>
</reference>
<gene>
    <name evidence="2" type="ORF">M404DRAFT_135527</name>
</gene>
<name>A0A0C3KD80_PISTI</name>
<dbReference type="GO" id="GO:0005634">
    <property type="term" value="C:nucleus"/>
    <property type="evidence" value="ECO:0007669"/>
    <property type="project" value="TreeGrafter"/>
</dbReference>
<dbReference type="OrthoDB" id="3238847at2759"/>
<accession>A0A0C3KD80</accession>
<feature type="non-terminal residue" evidence="2">
    <location>
        <position position="1"/>
    </location>
</feature>
<sequence>ANQKIQHQQCDGNRENITVMVAICADGSSIAPTIIYKGQGFSTNWHQNNDLNAFIAHSPEGWTDGEIGHLWIQDFDNKTHAKADRCSCLLLIDGDNSHYTKEFLEYARNHNIHILCYPAHGTHAYQGLDIVIFGPLKCAWLQERNTFKTSTQQAVSKENFISIYTATHQKTLTKEMIQAAFWKTGVYPLDPNVITAEMMAPSLETSYDAEGHLPLTLPSPVHAVSPVMCQYHNLQGEEAGNSPEVTAGPSCSQVTPTWHSIAKEATEALASTSAAFLVDRTPMNLSHEVPTYLPPPLTPT</sequence>